<dbReference type="KEGG" id="pami:JCM7686_2114"/>
<dbReference type="GO" id="GO:0016787">
    <property type="term" value="F:hydrolase activity"/>
    <property type="evidence" value="ECO:0007669"/>
    <property type="project" value="UniProtKB-KW"/>
</dbReference>
<dbReference type="OrthoDB" id="8480037at2"/>
<accession>S5Y0E5</accession>
<evidence type="ECO:0000259" key="2">
    <source>
        <dbReference type="Pfam" id="PF00975"/>
    </source>
</evidence>
<dbReference type="Proteomes" id="UP000015480">
    <property type="component" value="Chromosome"/>
</dbReference>
<keyword evidence="3" id="KW-0378">Hydrolase</keyword>
<keyword evidence="4" id="KW-1185">Reference proteome</keyword>
<dbReference type="Gene3D" id="3.40.50.1820">
    <property type="entry name" value="alpha/beta hydrolase"/>
    <property type="match status" value="1"/>
</dbReference>
<dbReference type="STRING" id="1367847.JCM7686_2114"/>
<dbReference type="HOGENOM" id="CLU_070456_1_2_5"/>
<sequence>MTAWLRPRPVENPRLRLVMFHHAGGSGSTFFNIVKQMGEDVDVVLHELPGRGRRYAQAPIDQMSEMVAQVARDLGELTGELPLALFGHSLGAIVASELARKLTRDGTPPLWLGVSGRQAPTVAPRASRLHLLPDDEFLHTMLELGGTPERVLQEPEFVRMFLRLARADFTAVDSYGARPDRTILGCPIHAYAAVDDPWAPPALMENWALETGGPFHLSRFDGGHFYFTDDSCARLGRQIARDLTALGDPGFRGTALNDQPVTQSVELVD</sequence>
<dbReference type="Pfam" id="PF00975">
    <property type="entry name" value="Thioesterase"/>
    <property type="match status" value="1"/>
</dbReference>
<dbReference type="InterPro" id="IPR001031">
    <property type="entry name" value="Thioesterase"/>
</dbReference>
<protein>
    <submittedName>
        <fullName evidence="3">Thioesterase</fullName>
        <ecNumber evidence="3">3.1.2.-</ecNumber>
    </submittedName>
</protein>
<organism evidence="3 4">
    <name type="scientific">Paracoccus aminophilus JCM 7686</name>
    <dbReference type="NCBI Taxonomy" id="1367847"/>
    <lineage>
        <taxon>Bacteria</taxon>
        <taxon>Pseudomonadati</taxon>
        <taxon>Pseudomonadota</taxon>
        <taxon>Alphaproteobacteria</taxon>
        <taxon>Rhodobacterales</taxon>
        <taxon>Paracoccaceae</taxon>
        <taxon>Paracoccus</taxon>
    </lineage>
</organism>
<dbReference type="InterPro" id="IPR012223">
    <property type="entry name" value="TEII"/>
</dbReference>
<evidence type="ECO:0000313" key="4">
    <source>
        <dbReference type="Proteomes" id="UP000015480"/>
    </source>
</evidence>
<dbReference type="AlphaFoldDB" id="S5Y0E5"/>
<feature type="domain" description="Thioesterase" evidence="2">
    <location>
        <begin position="16"/>
        <end position="230"/>
    </location>
</feature>
<dbReference type="RefSeq" id="WP_020950833.1">
    <property type="nucleotide sequence ID" value="NC_022041.1"/>
</dbReference>
<dbReference type="EC" id="3.1.2.-" evidence="3"/>
<evidence type="ECO:0000256" key="1">
    <source>
        <dbReference type="ARBA" id="ARBA00007169"/>
    </source>
</evidence>
<dbReference type="eggNOG" id="COG3208">
    <property type="taxonomic scope" value="Bacteria"/>
</dbReference>
<dbReference type="PATRIC" id="fig|1367847.3.peg.2109"/>
<dbReference type="SUPFAM" id="SSF53474">
    <property type="entry name" value="alpha/beta-Hydrolases"/>
    <property type="match status" value="1"/>
</dbReference>
<evidence type="ECO:0000313" key="3">
    <source>
        <dbReference type="EMBL" id="AGT09195.1"/>
    </source>
</evidence>
<dbReference type="PANTHER" id="PTHR11487:SF0">
    <property type="entry name" value="S-ACYL FATTY ACID SYNTHASE THIOESTERASE, MEDIUM CHAIN"/>
    <property type="match status" value="1"/>
</dbReference>
<proteinExistence type="inferred from homology"/>
<gene>
    <name evidence="3" type="ORF">JCM7686_2114</name>
</gene>
<dbReference type="EMBL" id="CP006650">
    <property type="protein sequence ID" value="AGT09195.1"/>
    <property type="molecule type" value="Genomic_DNA"/>
</dbReference>
<reference evidence="3 4" key="1">
    <citation type="journal article" date="2014" name="BMC Genomics">
        <title>Architecture and functions of a multipartite genome of the methylotrophic bacterium Paracoccus aminophilus JCM 7686, containing primary and secondary chromids.</title>
        <authorList>
            <person name="Dziewit L."/>
            <person name="Czarnecki J."/>
            <person name="Wibberg D."/>
            <person name="Radlinska M."/>
            <person name="Mrozek P."/>
            <person name="Szymczak M."/>
            <person name="Schluter A."/>
            <person name="Puhler A."/>
            <person name="Bartosik D."/>
        </authorList>
    </citation>
    <scope>NUCLEOTIDE SEQUENCE [LARGE SCALE GENOMIC DNA]</scope>
    <source>
        <strain evidence="3">JCM 7686</strain>
    </source>
</reference>
<name>S5Y0E5_PARAH</name>
<dbReference type="InterPro" id="IPR029058">
    <property type="entry name" value="AB_hydrolase_fold"/>
</dbReference>
<dbReference type="GO" id="GO:0008610">
    <property type="term" value="P:lipid biosynthetic process"/>
    <property type="evidence" value="ECO:0007669"/>
    <property type="project" value="TreeGrafter"/>
</dbReference>
<comment type="similarity">
    <text evidence="1">Belongs to the thioesterase family.</text>
</comment>
<dbReference type="PANTHER" id="PTHR11487">
    <property type="entry name" value="THIOESTERASE"/>
    <property type="match status" value="1"/>
</dbReference>